<evidence type="ECO:0000256" key="6">
    <source>
        <dbReference type="ARBA" id="ARBA00022984"/>
    </source>
</evidence>
<dbReference type="GO" id="GO:0015648">
    <property type="term" value="F:lipid-linked peptidoglycan transporter activity"/>
    <property type="evidence" value="ECO:0007669"/>
    <property type="project" value="TreeGrafter"/>
</dbReference>
<feature type="transmembrane region" description="Helical" evidence="18">
    <location>
        <begin position="161"/>
        <end position="178"/>
    </location>
</feature>
<evidence type="ECO:0000256" key="16">
    <source>
        <dbReference type="ARBA" id="ARBA00049966"/>
    </source>
</evidence>
<feature type="transmembrane region" description="Helical" evidence="18">
    <location>
        <begin position="63"/>
        <end position="80"/>
    </location>
</feature>
<name>A0A6N7W644_9ACTO</name>
<dbReference type="RefSeq" id="WP_154543185.1">
    <property type="nucleotide sequence ID" value="NZ_VULO01000002.1"/>
</dbReference>
<dbReference type="Pfam" id="PF01098">
    <property type="entry name" value="FTSW_RODA_SPOVE"/>
    <property type="match status" value="1"/>
</dbReference>
<evidence type="ECO:0000256" key="12">
    <source>
        <dbReference type="ARBA" id="ARBA00041185"/>
    </source>
</evidence>
<feature type="transmembrane region" description="Helical" evidence="18">
    <location>
        <begin position="364"/>
        <end position="381"/>
    </location>
</feature>
<evidence type="ECO:0000256" key="9">
    <source>
        <dbReference type="ARBA" id="ARBA00032370"/>
    </source>
</evidence>
<evidence type="ECO:0000313" key="20">
    <source>
        <dbReference type="Proteomes" id="UP000470875"/>
    </source>
</evidence>
<evidence type="ECO:0000256" key="8">
    <source>
        <dbReference type="ARBA" id="ARBA00023136"/>
    </source>
</evidence>
<reference evidence="19 20" key="1">
    <citation type="submission" date="2019-08" db="EMBL/GenBank/DDBJ databases">
        <title>In-depth cultivation of the pig gut microbiome towards novel bacterial diversity and tailored functional studies.</title>
        <authorList>
            <person name="Wylensek D."/>
            <person name="Hitch T.C.A."/>
            <person name="Clavel T."/>
        </authorList>
    </citation>
    <scope>NUCLEOTIDE SEQUENCE [LARGE SCALE GENOMIC DNA]</scope>
    <source>
        <strain evidence="19 20">WB03_NA08</strain>
    </source>
</reference>
<comment type="subcellular location">
    <subcellularLocation>
        <location evidence="1">Membrane</location>
        <topology evidence="1">Multi-pass membrane protein</topology>
    </subcellularLocation>
</comment>
<feature type="transmembrane region" description="Helical" evidence="18">
    <location>
        <begin position="184"/>
        <end position="201"/>
    </location>
</feature>
<comment type="catalytic activity">
    <reaction evidence="15">
        <text>[GlcNAc-(1-&gt;4)-Mur2Ac(oyl-L-Ala-gamma-D-Glu-L-Lys-D-Ala-D-Ala)](n)-di-trans,octa-cis-undecaprenyl diphosphate + beta-D-GlcNAc-(1-&gt;4)-Mur2Ac(oyl-L-Ala-gamma-D-Glu-L-Lys-D-Ala-D-Ala)-di-trans,octa-cis-undecaprenyl diphosphate = [GlcNAc-(1-&gt;4)-Mur2Ac(oyl-L-Ala-gamma-D-Glu-L-Lys-D-Ala-D-Ala)](n+1)-di-trans,octa-cis-undecaprenyl diphosphate + di-trans,octa-cis-undecaprenyl diphosphate + H(+)</text>
        <dbReference type="Rhea" id="RHEA:23708"/>
        <dbReference type="Rhea" id="RHEA-COMP:9602"/>
        <dbReference type="Rhea" id="RHEA-COMP:9603"/>
        <dbReference type="ChEBI" id="CHEBI:15378"/>
        <dbReference type="ChEBI" id="CHEBI:58405"/>
        <dbReference type="ChEBI" id="CHEBI:60033"/>
        <dbReference type="ChEBI" id="CHEBI:78435"/>
        <dbReference type="EC" id="2.4.99.28"/>
    </reaction>
</comment>
<gene>
    <name evidence="19" type="ORF">FYJ24_02325</name>
</gene>
<proteinExistence type="inferred from homology"/>
<evidence type="ECO:0000256" key="5">
    <source>
        <dbReference type="ARBA" id="ARBA00022960"/>
    </source>
</evidence>
<dbReference type="GO" id="GO:0005886">
    <property type="term" value="C:plasma membrane"/>
    <property type="evidence" value="ECO:0007669"/>
    <property type="project" value="TreeGrafter"/>
</dbReference>
<feature type="transmembrane region" description="Helical" evidence="18">
    <location>
        <begin position="92"/>
        <end position="112"/>
    </location>
</feature>
<keyword evidence="20" id="KW-1185">Reference proteome</keyword>
<keyword evidence="8 18" id="KW-0472">Membrane</keyword>
<evidence type="ECO:0000256" key="18">
    <source>
        <dbReference type="SAM" id="Phobius"/>
    </source>
</evidence>
<feature type="transmembrane region" description="Helical" evidence="18">
    <location>
        <begin position="293"/>
        <end position="313"/>
    </location>
</feature>
<keyword evidence="19" id="KW-0131">Cell cycle</keyword>
<accession>A0A6N7W644</accession>
<evidence type="ECO:0000256" key="10">
    <source>
        <dbReference type="ARBA" id="ARBA00033270"/>
    </source>
</evidence>
<dbReference type="GO" id="GO:0008360">
    <property type="term" value="P:regulation of cell shape"/>
    <property type="evidence" value="ECO:0007669"/>
    <property type="project" value="UniProtKB-KW"/>
</dbReference>
<evidence type="ECO:0000256" key="4">
    <source>
        <dbReference type="ARBA" id="ARBA00022692"/>
    </source>
</evidence>
<keyword evidence="2" id="KW-0328">Glycosyltransferase</keyword>
<keyword evidence="3" id="KW-0808">Transferase</keyword>
<evidence type="ECO:0000256" key="7">
    <source>
        <dbReference type="ARBA" id="ARBA00022989"/>
    </source>
</evidence>
<dbReference type="GO" id="GO:0051301">
    <property type="term" value="P:cell division"/>
    <property type="evidence" value="ECO:0007669"/>
    <property type="project" value="UniProtKB-KW"/>
</dbReference>
<feature type="transmembrane region" description="Helical" evidence="18">
    <location>
        <begin position="27"/>
        <end position="51"/>
    </location>
</feature>
<keyword evidence="19" id="KW-0132">Cell division</keyword>
<evidence type="ECO:0000256" key="17">
    <source>
        <dbReference type="SAM" id="MobiDB-lite"/>
    </source>
</evidence>
<keyword evidence="4 18" id="KW-0812">Transmembrane</keyword>
<comment type="function">
    <text evidence="16">Peptidoglycan polymerase that is essential for cell division.</text>
</comment>
<comment type="similarity">
    <text evidence="11">Belongs to the SEDS family. FtsW subfamily.</text>
</comment>
<evidence type="ECO:0000313" key="19">
    <source>
        <dbReference type="EMBL" id="MSS83618.1"/>
    </source>
</evidence>
<organism evidence="19 20">
    <name type="scientific">Scrofimicrobium canadense</name>
    <dbReference type="NCBI Taxonomy" id="2652290"/>
    <lineage>
        <taxon>Bacteria</taxon>
        <taxon>Bacillati</taxon>
        <taxon>Actinomycetota</taxon>
        <taxon>Actinomycetes</taxon>
        <taxon>Actinomycetales</taxon>
        <taxon>Actinomycetaceae</taxon>
        <taxon>Scrofimicrobium</taxon>
    </lineage>
</organism>
<feature type="transmembrane region" description="Helical" evidence="18">
    <location>
        <begin position="322"/>
        <end position="344"/>
    </location>
</feature>
<dbReference type="GO" id="GO:0009252">
    <property type="term" value="P:peptidoglycan biosynthetic process"/>
    <property type="evidence" value="ECO:0007669"/>
    <property type="project" value="UniProtKB-KW"/>
</dbReference>
<dbReference type="InterPro" id="IPR001182">
    <property type="entry name" value="FtsW/RodA"/>
</dbReference>
<dbReference type="EMBL" id="VULO01000002">
    <property type="protein sequence ID" value="MSS83618.1"/>
    <property type="molecule type" value="Genomic_DNA"/>
</dbReference>
<feature type="compositionally biased region" description="Basic residues" evidence="17">
    <location>
        <begin position="405"/>
        <end position="418"/>
    </location>
</feature>
<dbReference type="GO" id="GO:0008955">
    <property type="term" value="F:peptidoglycan glycosyltransferase activity"/>
    <property type="evidence" value="ECO:0007669"/>
    <property type="project" value="UniProtKB-EC"/>
</dbReference>
<dbReference type="AlphaFoldDB" id="A0A6N7W644"/>
<keyword evidence="5" id="KW-0133">Cell shape</keyword>
<keyword evidence="7 18" id="KW-1133">Transmembrane helix</keyword>
<feature type="transmembrane region" description="Helical" evidence="18">
    <location>
        <begin position="208"/>
        <end position="226"/>
    </location>
</feature>
<evidence type="ECO:0000256" key="15">
    <source>
        <dbReference type="ARBA" id="ARBA00049902"/>
    </source>
</evidence>
<dbReference type="EC" id="2.4.99.28" evidence="14"/>
<protein>
    <recommendedName>
        <fullName evidence="12">Probable peptidoglycan glycosyltransferase FtsW</fullName>
        <ecNumber evidence="14">2.4.99.28</ecNumber>
    </recommendedName>
    <alternativeName>
        <fullName evidence="13">Cell division protein FtsW</fullName>
    </alternativeName>
    <alternativeName>
        <fullName evidence="10">Cell wall polymerase</fullName>
    </alternativeName>
    <alternativeName>
        <fullName evidence="9">Peptidoglycan polymerase</fullName>
    </alternativeName>
</protein>
<evidence type="ECO:0000256" key="2">
    <source>
        <dbReference type="ARBA" id="ARBA00022676"/>
    </source>
</evidence>
<evidence type="ECO:0000256" key="11">
    <source>
        <dbReference type="ARBA" id="ARBA00038053"/>
    </source>
</evidence>
<evidence type="ECO:0000256" key="3">
    <source>
        <dbReference type="ARBA" id="ARBA00022679"/>
    </source>
</evidence>
<keyword evidence="6" id="KW-0573">Peptidoglycan synthesis</keyword>
<feature type="region of interest" description="Disordered" evidence="17">
    <location>
        <begin position="397"/>
        <end position="418"/>
    </location>
</feature>
<sequence>MSLLDKLPRIRVEGDWNEREYSPAATYYMILVSALLLGGFGLLMTFSAAAVSNIANEVNPYTAFFRSFAIIMASAILAGITAMMPASIWPRLTALIFAVAVVGQSMVLFLGVEQGGNTNWIRIPGTRQYIQPSEFLKLATCLFLAMVLANLGKEVSNWKRVLVAVGLPTAIAIGAVMLGHDMGTAMIFVAIALGSLWIAGVPAKWFPIVGLIMAGGAAALVTINASRMTRVLDVLPGLRPEPDPSNPTQTDHGLWALGSGGLFGMGPGASREKWNYLQEADTDFILAIVGEEFGLIGTLTLLVALGVLVWGILRLASHSQTAYVRIASGGIASWLIFQGLINVGSVTGLTPVIGVPFPLVSHGGSAYLFTALSIGVLLSFARTDAGIRWRSRLDPETRGRDPRIPKRRRRVRKPRGEK</sequence>
<dbReference type="GO" id="GO:0032153">
    <property type="term" value="C:cell division site"/>
    <property type="evidence" value="ECO:0007669"/>
    <property type="project" value="TreeGrafter"/>
</dbReference>
<evidence type="ECO:0000256" key="1">
    <source>
        <dbReference type="ARBA" id="ARBA00004141"/>
    </source>
</evidence>
<dbReference type="PANTHER" id="PTHR30474">
    <property type="entry name" value="CELL CYCLE PROTEIN"/>
    <property type="match status" value="1"/>
</dbReference>
<evidence type="ECO:0000256" key="13">
    <source>
        <dbReference type="ARBA" id="ARBA00041418"/>
    </source>
</evidence>
<dbReference type="PANTHER" id="PTHR30474:SF2">
    <property type="entry name" value="PEPTIDOGLYCAN GLYCOSYLTRANSFERASE FTSW-RELATED"/>
    <property type="match status" value="1"/>
</dbReference>
<evidence type="ECO:0000256" key="14">
    <source>
        <dbReference type="ARBA" id="ARBA00044770"/>
    </source>
</evidence>
<comment type="caution">
    <text evidence="19">The sequence shown here is derived from an EMBL/GenBank/DDBJ whole genome shotgun (WGS) entry which is preliminary data.</text>
</comment>
<dbReference type="Proteomes" id="UP000470875">
    <property type="component" value="Unassembled WGS sequence"/>
</dbReference>